<feature type="compositionally biased region" description="Basic residues" evidence="1">
    <location>
        <begin position="1"/>
        <end position="13"/>
    </location>
</feature>
<gene>
    <name evidence="2" type="ORF">B7P43_G10769</name>
</gene>
<comment type="caution">
    <text evidence="2">The sequence shown here is derived from an EMBL/GenBank/DDBJ whole genome shotgun (WGS) entry which is preliminary data.</text>
</comment>
<name>A0A2J7QKT1_9NEOP</name>
<evidence type="ECO:0000256" key="1">
    <source>
        <dbReference type="SAM" id="MobiDB-lite"/>
    </source>
</evidence>
<accession>A0A2J7QKT1</accession>
<proteinExistence type="predicted"/>
<dbReference type="Proteomes" id="UP000235965">
    <property type="component" value="Unassembled WGS sequence"/>
</dbReference>
<feature type="compositionally biased region" description="Basic and acidic residues" evidence="1">
    <location>
        <begin position="58"/>
        <end position="73"/>
    </location>
</feature>
<evidence type="ECO:0000313" key="3">
    <source>
        <dbReference type="Proteomes" id="UP000235965"/>
    </source>
</evidence>
<sequence length="73" mass="8286">MSAARKHILHRRSLLGNGSVKTFPRKRLAYKNGVSESRPDELKGRQLRQPSQFSTGVCEKKSQLEGSHHSERT</sequence>
<feature type="region of interest" description="Disordered" evidence="1">
    <location>
        <begin position="1"/>
        <end position="73"/>
    </location>
</feature>
<evidence type="ECO:0000313" key="2">
    <source>
        <dbReference type="EMBL" id="PNF29196.1"/>
    </source>
</evidence>
<dbReference type="AlphaFoldDB" id="A0A2J7QKT1"/>
<reference evidence="2 3" key="1">
    <citation type="submission" date="2017-12" db="EMBL/GenBank/DDBJ databases">
        <title>Hemimetabolous genomes reveal molecular basis of termite eusociality.</title>
        <authorList>
            <person name="Harrison M.C."/>
            <person name="Jongepier E."/>
            <person name="Robertson H.M."/>
            <person name="Arning N."/>
            <person name="Bitard-Feildel T."/>
            <person name="Chao H."/>
            <person name="Childers C.P."/>
            <person name="Dinh H."/>
            <person name="Doddapaneni H."/>
            <person name="Dugan S."/>
            <person name="Gowin J."/>
            <person name="Greiner C."/>
            <person name="Han Y."/>
            <person name="Hu H."/>
            <person name="Hughes D.S.T."/>
            <person name="Huylmans A.-K."/>
            <person name="Kemena C."/>
            <person name="Kremer L.P.M."/>
            <person name="Lee S.L."/>
            <person name="Lopez-Ezquerra A."/>
            <person name="Mallet L."/>
            <person name="Monroy-Kuhn J.M."/>
            <person name="Moser A."/>
            <person name="Murali S.C."/>
            <person name="Muzny D.M."/>
            <person name="Otani S."/>
            <person name="Piulachs M.-D."/>
            <person name="Poelchau M."/>
            <person name="Qu J."/>
            <person name="Schaub F."/>
            <person name="Wada-Katsumata A."/>
            <person name="Worley K.C."/>
            <person name="Xie Q."/>
            <person name="Ylla G."/>
            <person name="Poulsen M."/>
            <person name="Gibbs R.A."/>
            <person name="Schal C."/>
            <person name="Richards S."/>
            <person name="Belles X."/>
            <person name="Korb J."/>
            <person name="Bornberg-Bauer E."/>
        </authorList>
    </citation>
    <scope>NUCLEOTIDE SEQUENCE [LARGE SCALE GENOMIC DNA]</scope>
    <source>
        <tissue evidence="2">Whole body</tissue>
    </source>
</reference>
<organism evidence="2 3">
    <name type="scientific">Cryptotermes secundus</name>
    <dbReference type="NCBI Taxonomy" id="105785"/>
    <lineage>
        <taxon>Eukaryota</taxon>
        <taxon>Metazoa</taxon>
        <taxon>Ecdysozoa</taxon>
        <taxon>Arthropoda</taxon>
        <taxon>Hexapoda</taxon>
        <taxon>Insecta</taxon>
        <taxon>Pterygota</taxon>
        <taxon>Neoptera</taxon>
        <taxon>Polyneoptera</taxon>
        <taxon>Dictyoptera</taxon>
        <taxon>Blattodea</taxon>
        <taxon>Blattoidea</taxon>
        <taxon>Termitoidae</taxon>
        <taxon>Kalotermitidae</taxon>
        <taxon>Cryptotermitinae</taxon>
        <taxon>Cryptotermes</taxon>
    </lineage>
</organism>
<dbReference type="InParanoid" id="A0A2J7QKT1"/>
<keyword evidence="3" id="KW-1185">Reference proteome</keyword>
<protein>
    <submittedName>
        <fullName evidence="2">Uncharacterized protein</fullName>
    </submittedName>
</protein>
<dbReference type="EMBL" id="NEVH01013256">
    <property type="protein sequence ID" value="PNF29196.1"/>
    <property type="molecule type" value="Genomic_DNA"/>
</dbReference>